<protein>
    <submittedName>
        <fullName evidence="1">Uncharacterized protein</fullName>
    </submittedName>
</protein>
<evidence type="ECO:0000313" key="2">
    <source>
        <dbReference type="Proteomes" id="UP001239213"/>
    </source>
</evidence>
<gene>
    <name evidence="1" type="ORF">CCUS01_02618</name>
</gene>
<organism evidence="1 2">
    <name type="scientific">Colletotrichum cuscutae</name>
    <dbReference type="NCBI Taxonomy" id="1209917"/>
    <lineage>
        <taxon>Eukaryota</taxon>
        <taxon>Fungi</taxon>
        <taxon>Dikarya</taxon>
        <taxon>Ascomycota</taxon>
        <taxon>Pezizomycotina</taxon>
        <taxon>Sordariomycetes</taxon>
        <taxon>Hypocreomycetidae</taxon>
        <taxon>Glomerellales</taxon>
        <taxon>Glomerellaceae</taxon>
        <taxon>Colletotrichum</taxon>
        <taxon>Colletotrichum acutatum species complex</taxon>
    </lineage>
</organism>
<dbReference type="Proteomes" id="UP001239213">
    <property type="component" value="Unassembled WGS sequence"/>
</dbReference>
<accession>A0AAI9YDU8</accession>
<dbReference type="EMBL" id="MPDP01000002">
    <property type="protein sequence ID" value="KAK1498998.1"/>
    <property type="molecule type" value="Genomic_DNA"/>
</dbReference>
<reference evidence="1" key="1">
    <citation type="submission" date="2016-11" db="EMBL/GenBank/DDBJ databases">
        <title>The genome sequence of Colletotrichum cuscutae.</title>
        <authorList>
            <person name="Baroncelli R."/>
        </authorList>
    </citation>
    <scope>NUCLEOTIDE SEQUENCE</scope>
    <source>
        <strain evidence="1">IMI 304802</strain>
    </source>
</reference>
<keyword evidence="2" id="KW-1185">Reference proteome</keyword>
<name>A0AAI9YDU8_9PEZI</name>
<sequence length="179" mass="19800">MCLLFYVSVSYENGCLLEIGNRHEARSDIEGVSKVGLGDYVIEVTHHDRKEDKDIDSANDRRQSLDSTSSAVAAHFPARISYAVSEKGVTLEFGIIELANLATIFTPETLSVRSDIIIFDNCGRLIGWYIISSRLKGFRTNPVRAVLITVALNTRSSCQIHLTKYGTTGTISVENSAKW</sequence>
<evidence type="ECO:0000313" key="1">
    <source>
        <dbReference type="EMBL" id="KAK1498998.1"/>
    </source>
</evidence>
<proteinExistence type="predicted"/>
<comment type="caution">
    <text evidence="1">The sequence shown here is derived from an EMBL/GenBank/DDBJ whole genome shotgun (WGS) entry which is preliminary data.</text>
</comment>
<dbReference type="AlphaFoldDB" id="A0AAI9YDU8"/>